<evidence type="ECO:0000259" key="1">
    <source>
        <dbReference type="SMART" id="SM00871"/>
    </source>
</evidence>
<dbReference type="InterPro" id="IPR011256">
    <property type="entry name" value="Reg_factor_effector_dom_sf"/>
</dbReference>
<dbReference type="AlphaFoldDB" id="A0A5T0XXX8"/>
<reference evidence="2" key="1">
    <citation type="submission" date="2018-05" db="EMBL/GenBank/DDBJ databases">
        <authorList>
            <consortium name="PulseNet: The National Subtyping Network for Foodborne Disease Surveillance"/>
            <person name="Tarr C.L."/>
            <person name="Trees E."/>
            <person name="Katz L.S."/>
            <person name="Carleton-Romer H.A."/>
            <person name="Stroika S."/>
            <person name="Kucerova Z."/>
            <person name="Roache K.F."/>
            <person name="Sabol A.L."/>
            <person name="Besser J."/>
            <person name="Gerner-Smidt P."/>
        </authorList>
    </citation>
    <scope>NUCLEOTIDE SEQUENCE</scope>
    <source>
        <strain evidence="2">PNUSAC002059</strain>
    </source>
</reference>
<dbReference type="SUPFAM" id="SSF55136">
    <property type="entry name" value="Probable bacterial effector-binding domain"/>
    <property type="match status" value="1"/>
</dbReference>
<proteinExistence type="predicted"/>
<sequence length="138" mass="16340">MIQEIEEFSIYGVSVKTDEELESDLNSSLIFPLWKKFHSIFGTPDEIYSVYYDYKNTHKLEYKICVGVKNPHEKGEKICIKGGKYMLFEGFGKPEIIAPKLWQNINEFFKNSSLQRKFDTDFEFYTTNKTQIYISMKE</sequence>
<dbReference type="InterPro" id="IPR029442">
    <property type="entry name" value="GyrI-like"/>
</dbReference>
<dbReference type="SMART" id="SM00871">
    <property type="entry name" value="AraC_E_bind"/>
    <property type="match status" value="1"/>
</dbReference>
<evidence type="ECO:0000313" key="3">
    <source>
        <dbReference type="EMBL" id="EAL4026971.1"/>
    </source>
</evidence>
<dbReference type="PANTHER" id="PTHR36444:SF2">
    <property type="entry name" value="TRANSCRIPTIONAL REGULATOR PROTEIN YOBU-RELATED"/>
    <property type="match status" value="1"/>
</dbReference>
<reference evidence="3" key="2">
    <citation type="submission" date="2018-06" db="EMBL/GenBank/DDBJ databases">
        <authorList>
            <consortium name="NARMS: The National Antimicrobial Resistance Monitoring System"/>
        </authorList>
    </citation>
    <scope>NUCLEOTIDE SEQUENCE</scope>
    <source>
        <strain evidence="3">FSIS1711006</strain>
    </source>
</reference>
<dbReference type="Pfam" id="PF06445">
    <property type="entry name" value="GyrI-like"/>
    <property type="match status" value="1"/>
</dbReference>
<dbReference type="InterPro" id="IPR053182">
    <property type="entry name" value="YobU-like_regulator"/>
</dbReference>
<organism evidence="2">
    <name type="scientific">Campylobacter jejuni</name>
    <dbReference type="NCBI Taxonomy" id="197"/>
    <lineage>
        <taxon>Bacteria</taxon>
        <taxon>Pseudomonadati</taxon>
        <taxon>Campylobacterota</taxon>
        <taxon>Epsilonproteobacteria</taxon>
        <taxon>Campylobacterales</taxon>
        <taxon>Campylobacteraceae</taxon>
        <taxon>Campylobacter</taxon>
    </lineage>
</organism>
<gene>
    <name evidence="3" type="ORF">B9Q63_04915</name>
    <name evidence="2" type="ORF">CDX23_04730</name>
</gene>
<comment type="caution">
    <text evidence="2">The sequence shown here is derived from an EMBL/GenBank/DDBJ whole genome shotgun (WGS) entry which is preliminary data.</text>
</comment>
<dbReference type="EMBL" id="AACHBK010000006">
    <property type="protein sequence ID" value="EAK5384586.1"/>
    <property type="molecule type" value="Genomic_DNA"/>
</dbReference>
<dbReference type="RefSeq" id="WP_115794650.1">
    <property type="nucleotide sequence ID" value="NZ_CP012220.1"/>
</dbReference>
<protein>
    <submittedName>
        <fullName evidence="3">AraC family transcriptional regulator</fullName>
    </submittedName>
    <submittedName>
        <fullName evidence="2">GyrI-like domain-containing protein</fullName>
    </submittedName>
</protein>
<dbReference type="EMBL" id="AACNYL010000007">
    <property type="protein sequence ID" value="EAL4026971.1"/>
    <property type="molecule type" value="Genomic_DNA"/>
</dbReference>
<feature type="domain" description="AraC effector-binding" evidence="1">
    <location>
        <begin position="1"/>
        <end position="137"/>
    </location>
</feature>
<accession>A0A5T0XXX8</accession>
<dbReference type="InterPro" id="IPR010499">
    <property type="entry name" value="AraC_E-bd"/>
</dbReference>
<name>A0A5T0XXX8_CAMJU</name>
<dbReference type="PANTHER" id="PTHR36444">
    <property type="entry name" value="TRANSCRIPTIONAL REGULATOR PROTEIN YOBU-RELATED"/>
    <property type="match status" value="1"/>
</dbReference>
<dbReference type="Gene3D" id="3.20.80.10">
    <property type="entry name" value="Regulatory factor, effector binding domain"/>
    <property type="match status" value="1"/>
</dbReference>
<evidence type="ECO:0000313" key="2">
    <source>
        <dbReference type="EMBL" id="EAK5384586.1"/>
    </source>
</evidence>